<organism evidence="2 3">
    <name type="scientific">Nocardiopsis coralli</name>
    <dbReference type="NCBI Taxonomy" id="2772213"/>
    <lineage>
        <taxon>Bacteria</taxon>
        <taxon>Bacillati</taxon>
        <taxon>Actinomycetota</taxon>
        <taxon>Actinomycetes</taxon>
        <taxon>Streptosporangiales</taxon>
        <taxon>Nocardiopsidaceae</taxon>
        <taxon>Nocardiopsis</taxon>
    </lineage>
</organism>
<reference evidence="2 3" key="1">
    <citation type="submission" date="2020-09" db="EMBL/GenBank/DDBJ databases">
        <title>Diversity and distribution of actinomycetes associated with coral in the coast of Hainan.</title>
        <authorList>
            <person name="Li F."/>
        </authorList>
    </citation>
    <scope>NUCLEOTIDE SEQUENCE [LARGE SCALE GENOMIC DNA]</scope>
    <source>
        <strain evidence="2 3">HNM0947</strain>
    </source>
</reference>
<sequence length="439" mass="47151">MSDSANAWPWMADPDTVRRDVEHAHEHFTDSGRVDARVRSIVGESWLRSARHGVDPESDGPRVELDTHDLRDHRQAHPLASVMPLLRHILVETAPEPQIVAVGDAGGRLLWVEGDHRLRTRAEDMHFVAGANWNERYAGTNAPGLALTVDHEVQIFAVEHFARGVHAWSCSAAPLHDPETGRVLGVLDLTGTDHAASPAAMALVRAAASAADSELRALYAAGRLPTTRPSVPEPRTGSGRTVPAAATRQEAVHLLVLGRQGAELRAGGRTRQLSLRHSEILHLLARHPEGLTGGDLGALLADRGASPVTVRAEVARLRRLLGEDLVASRPYRLCAPVRTDADRVRALLADGALAGAIRAYTGHLLPASTAPGVVEDRAELQAELCSVLEAADDPETLVEWAEHPAWREDPRAVAAAVAALDPGSPRCRALAGRLAWLGR</sequence>
<name>A0ABR9P2D4_9ACTN</name>
<feature type="domain" description="GAF" evidence="1">
    <location>
        <begin position="122"/>
        <end position="211"/>
    </location>
</feature>
<proteinExistence type="predicted"/>
<dbReference type="EMBL" id="JADBGI010000003">
    <property type="protein sequence ID" value="MBE2997988.1"/>
    <property type="molecule type" value="Genomic_DNA"/>
</dbReference>
<dbReference type="RefSeq" id="WP_193120626.1">
    <property type="nucleotide sequence ID" value="NZ_JADBGI010000003.1"/>
</dbReference>
<comment type="caution">
    <text evidence="2">The sequence shown here is derived from an EMBL/GenBank/DDBJ whole genome shotgun (WGS) entry which is preliminary data.</text>
</comment>
<dbReference type="Proteomes" id="UP000806528">
    <property type="component" value="Unassembled WGS sequence"/>
</dbReference>
<evidence type="ECO:0000313" key="3">
    <source>
        <dbReference type="Proteomes" id="UP000806528"/>
    </source>
</evidence>
<gene>
    <name evidence="2" type="ORF">IDM40_04590</name>
</gene>
<keyword evidence="3" id="KW-1185">Reference proteome</keyword>
<dbReference type="Gene3D" id="3.30.450.40">
    <property type="match status" value="1"/>
</dbReference>
<dbReference type="InterPro" id="IPR003018">
    <property type="entry name" value="GAF"/>
</dbReference>
<accession>A0ABR9P2D4</accession>
<evidence type="ECO:0000313" key="2">
    <source>
        <dbReference type="EMBL" id="MBE2997988.1"/>
    </source>
</evidence>
<protein>
    <submittedName>
        <fullName evidence="2">Transcriptional regulator</fullName>
    </submittedName>
</protein>
<dbReference type="Pfam" id="PF01590">
    <property type="entry name" value="GAF"/>
    <property type="match status" value="1"/>
</dbReference>
<dbReference type="InterPro" id="IPR029016">
    <property type="entry name" value="GAF-like_dom_sf"/>
</dbReference>
<evidence type="ECO:0000259" key="1">
    <source>
        <dbReference type="Pfam" id="PF01590"/>
    </source>
</evidence>